<dbReference type="Gene3D" id="3.90.550.10">
    <property type="entry name" value="Spore Coat Polysaccharide Biosynthesis Protein SpsA, Chain A"/>
    <property type="match status" value="1"/>
</dbReference>
<accession>A0A081LDV0</accession>
<evidence type="ECO:0000313" key="1">
    <source>
        <dbReference type="EMBL" id="KEP27426.1"/>
    </source>
</evidence>
<dbReference type="SUPFAM" id="SSF53448">
    <property type="entry name" value="Nucleotide-diphospho-sugar transferases"/>
    <property type="match status" value="1"/>
</dbReference>
<dbReference type="PANTHER" id="PTHR21485:SF6">
    <property type="entry name" value="N-ACYLNEURAMINATE CYTIDYLYLTRANSFERASE-RELATED"/>
    <property type="match status" value="1"/>
</dbReference>
<keyword evidence="2" id="KW-1185">Reference proteome</keyword>
<dbReference type="PANTHER" id="PTHR21485">
    <property type="entry name" value="HAD SUPERFAMILY MEMBERS CMAS AND KDSC"/>
    <property type="match status" value="1"/>
</dbReference>
<dbReference type="Proteomes" id="UP000028091">
    <property type="component" value="Unassembled WGS sequence"/>
</dbReference>
<keyword evidence="1" id="KW-0808">Transferase</keyword>
<dbReference type="Pfam" id="PF02348">
    <property type="entry name" value="CTP_transf_3"/>
    <property type="match status" value="1"/>
</dbReference>
<dbReference type="InterPro" id="IPR029044">
    <property type="entry name" value="Nucleotide-diphossugar_trans"/>
</dbReference>
<dbReference type="eggNOG" id="COG1083">
    <property type="taxonomic scope" value="Bacteria"/>
</dbReference>
<dbReference type="EMBL" id="JOTP01000004">
    <property type="protein sequence ID" value="KEP27426.1"/>
    <property type="molecule type" value="Genomic_DNA"/>
</dbReference>
<dbReference type="OrthoDB" id="9805604at2"/>
<dbReference type="InterPro" id="IPR050793">
    <property type="entry name" value="CMP-NeuNAc_synthase"/>
</dbReference>
<dbReference type="RefSeq" id="WP_034319149.1">
    <property type="nucleotide sequence ID" value="NZ_JBCMYH010000014.1"/>
</dbReference>
<evidence type="ECO:0000313" key="2">
    <source>
        <dbReference type="Proteomes" id="UP000028091"/>
    </source>
</evidence>
<dbReference type="InterPro" id="IPR003329">
    <property type="entry name" value="Cytidylyl_trans"/>
</dbReference>
<sequence>MYRGNRILAMIPAFGCQQDHHGEHIRILAKRPLIYWTIQPLLQMVELDEIIVSSEDVNTQIISSHYGANVIELPSTHVTEQTPSLLAVKHALAYLEREGKTFDIVLYLHPSSPLRQPADIESCLELLVEGSYDCTASFTEALENPNETWTLHESNEATLYKDNHYFFIPKQGHPHTYGRLNGAVYAFYAHYAKECIHSFLEGSVGAYMMDHKQSLVVKSEADRKEAEKVLLARLDAEGTP</sequence>
<comment type="caution">
    <text evidence="1">The sequence shown here is derived from an EMBL/GenBank/DDBJ whole genome shotgun (WGS) entry which is preliminary data.</text>
</comment>
<reference evidence="1 2" key="1">
    <citation type="submission" date="2012-09" db="EMBL/GenBank/DDBJ databases">
        <title>Genome Sequence of Bacillus sp. DW5-4.</title>
        <authorList>
            <person name="Lai Q."/>
            <person name="Liu Y."/>
            <person name="Shao Z."/>
        </authorList>
    </citation>
    <scope>NUCLEOTIDE SEQUENCE [LARGE SCALE GENOMIC DNA]</scope>
    <source>
        <strain evidence="1 2">DW5-4</strain>
    </source>
</reference>
<protein>
    <submittedName>
        <fullName evidence="1">Acylneuraminate cytidylyltransferase</fullName>
    </submittedName>
</protein>
<gene>
    <name evidence="1" type="ORF">BA70_13940</name>
</gene>
<dbReference type="AlphaFoldDB" id="A0A081LDV0"/>
<name>A0A081LDV0_9BACI</name>
<organism evidence="1 2">
    <name type="scientific">Bacillus zhangzhouensis</name>
    <dbReference type="NCBI Taxonomy" id="1178540"/>
    <lineage>
        <taxon>Bacteria</taxon>
        <taxon>Bacillati</taxon>
        <taxon>Bacillota</taxon>
        <taxon>Bacilli</taxon>
        <taxon>Bacillales</taxon>
        <taxon>Bacillaceae</taxon>
        <taxon>Bacillus</taxon>
    </lineage>
</organism>
<dbReference type="GO" id="GO:0008781">
    <property type="term" value="F:N-acylneuraminate cytidylyltransferase activity"/>
    <property type="evidence" value="ECO:0007669"/>
    <property type="project" value="TreeGrafter"/>
</dbReference>
<proteinExistence type="predicted"/>
<keyword evidence="1" id="KW-0548">Nucleotidyltransferase</keyword>